<comment type="subcellular location">
    <subcellularLocation>
        <location evidence="1">Nucleus</location>
    </subcellularLocation>
</comment>
<dbReference type="SUPFAM" id="SSF50978">
    <property type="entry name" value="WD40 repeat-like"/>
    <property type="match status" value="1"/>
</dbReference>
<comment type="similarity">
    <text evidence="3">Belongs to the UTP5 family.</text>
</comment>
<organism evidence="6 7">
    <name type="scientific">Lyophyllum shimeji</name>
    <name type="common">Hon-shimeji</name>
    <name type="synonym">Tricholoma shimeji</name>
    <dbReference type="NCBI Taxonomy" id="47721"/>
    <lineage>
        <taxon>Eukaryota</taxon>
        <taxon>Fungi</taxon>
        <taxon>Dikarya</taxon>
        <taxon>Basidiomycota</taxon>
        <taxon>Agaricomycotina</taxon>
        <taxon>Agaricomycetes</taxon>
        <taxon>Agaricomycetidae</taxon>
        <taxon>Agaricales</taxon>
        <taxon>Tricholomatineae</taxon>
        <taxon>Lyophyllaceae</taxon>
        <taxon>Lyophyllum</taxon>
    </lineage>
</organism>
<dbReference type="InterPro" id="IPR052414">
    <property type="entry name" value="U3_snoRNA-assoc_WDR"/>
</dbReference>
<feature type="compositionally biased region" description="Acidic residues" evidence="4">
    <location>
        <begin position="695"/>
        <end position="749"/>
    </location>
</feature>
<evidence type="ECO:0000313" key="6">
    <source>
        <dbReference type="EMBL" id="GLB36536.1"/>
    </source>
</evidence>
<dbReference type="InterPro" id="IPR001680">
    <property type="entry name" value="WD40_rpt"/>
</dbReference>
<sequence>MASSAKSKKRTKPPQGRPVSTSAISHPVVEDASHLTSLSSFSPNGNHFAFLSLAVDKHRLRVYSTVTGQSVAEHIIDSARVSALTWSMFDPSEGKDVSSKAEASPSKKRRKRDSLHVADEAQSKAIEVVILGLSNGTILLFSPNHGRVLRTLSHPTSTAEILSVAVIENADKTSTLWASGADGAVRLWNAQTNEIVGSWKNDDRIPFTSLAARPTDQRGRVDLLAAHHSIQLLSTTSDIADFENEKPTQLASFTGHASSIRQLEWDASQTPSTRFLSRAEADRFLYIWQVPEGASTEGKAVASISLDSDARGCSLSISEKSHDATKKQTLLTLSASGKISIFPIPSELATPTGSKHKLSTLLPRSNLVTSAKSASTAKIVDAVFSSDGESIRVARLVGGIRPVFDVARYLDASGEFISEVVLEDVTLLPEAESQLGAPAQRYTEAPSLAVASGVELGQDEQMDDLALRDVDGDLDVDLAELSLGQRLTALSGGEAQSPSDIDDEEVAAKEPKMSSKKKAQNDVTVVPANSLTRTLIQALHSSDSRLLETCLAHSDQTLIRNTVRRLPPQLAVPLITACVERLGRGARAGNMKGGGGGASAQRGRGLITWVKMTLTVHSGHLMTIPDLVARLSGLHATLTSRLTLQESLLSLSGKLDMVISQIELRASAAPAPLAPRKGNEPSKAPGAEVKRYVEGESEDEESDEDEQMEVEVESGEEEGSVEDVELGGDSDEDDEESEEDEEEEEDDSEGPTMNGFIDDEAEEYSEEEEEESE</sequence>
<dbReference type="SMART" id="SM00320">
    <property type="entry name" value="WD40"/>
    <property type="match status" value="2"/>
</dbReference>
<dbReference type="EMBL" id="BRPK01000003">
    <property type="protein sequence ID" value="GLB36536.1"/>
    <property type="molecule type" value="Genomic_DNA"/>
</dbReference>
<dbReference type="GO" id="GO:0000462">
    <property type="term" value="P:maturation of SSU-rRNA from tricistronic rRNA transcript (SSU-rRNA, 5.8S rRNA, LSU-rRNA)"/>
    <property type="evidence" value="ECO:0007669"/>
    <property type="project" value="TreeGrafter"/>
</dbReference>
<accession>A0A9P3UMP6</accession>
<evidence type="ECO:0000313" key="7">
    <source>
        <dbReference type="Proteomes" id="UP001063166"/>
    </source>
</evidence>
<protein>
    <submittedName>
        <fullName evidence="6">Dip2/Utp12 family protein</fullName>
    </submittedName>
</protein>
<dbReference type="PANTHER" id="PTHR44267">
    <property type="entry name" value="WD REPEAT-CONTAINING PROTEIN 43"/>
    <property type="match status" value="1"/>
</dbReference>
<proteinExistence type="inferred from homology"/>
<gene>
    <name evidence="6" type="primary">UTP5</name>
    <name evidence="6" type="ORF">LshimejAT787_0308240</name>
</gene>
<dbReference type="PANTHER" id="PTHR44267:SF1">
    <property type="entry name" value="WD REPEAT-CONTAINING PROTEIN 43"/>
    <property type="match status" value="1"/>
</dbReference>
<reference evidence="6" key="1">
    <citation type="submission" date="2022-07" db="EMBL/GenBank/DDBJ databases">
        <title>The genome of Lyophyllum shimeji provides insight into the initial evolution of ectomycorrhizal fungal genome.</title>
        <authorList>
            <person name="Kobayashi Y."/>
            <person name="Shibata T."/>
            <person name="Hirakawa H."/>
            <person name="Shigenobu S."/>
            <person name="Nishiyama T."/>
            <person name="Yamada A."/>
            <person name="Hasebe M."/>
            <person name="Kawaguchi M."/>
        </authorList>
    </citation>
    <scope>NUCLEOTIDE SEQUENCE</scope>
    <source>
        <strain evidence="6">AT787</strain>
    </source>
</reference>
<feature type="domain" description="Small-subunit processome Utp12" evidence="5">
    <location>
        <begin position="543"/>
        <end position="659"/>
    </location>
</feature>
<keyword evidence="2" id="KW-0539">Nucleus</keyword>
<evidence type="ECO:0000256" key="1">
    <source>
        <dbReference type="ARBA" id="ARBA00004123"/>
    </source>
</evidence>
<dbReference type="OrthoDB" id="30195at2759"/>
<feature type="region of interest" description="Disordered" evidence="4">
    <location>
        <begin position="91"/>
        <end position="116"/>
    </location>
</feature>
<evidence type="ECO:0000256" key="2">
    <source>
        <dbReference type="ARBA" id="ARBA00023242"/>
    </source>
</evidence>
<name>A0A9P3UMP6_LYOSH</name>
<dbReference type="Gene3D" id="2.130.10.10">
    <property type="entry name" value="YVTN repeat-like/Quinoprotein amine dehydrogenase"/>
    <property type="match status" value="1"/>
</dbReference>
<dbReference type="InterPro" id="IPR007148">
    <property type="entry name" value="SSU_processome_Utp12"/>
</dbReference>
<feature type="compositionally biased region" description="Acidic residues" evidence="4">
    <location>
        <begin position="757"/>
        <end position="773"/>
    </location>
</feature>
<dbReference type="Pfam" id="PF04003">
    <property type="entry name" value="Utp12"/>
    <property type="match status" value="1"/>
</dbReference>
<feature type="compositionally biased region" description="Basic residues" evidence="4">
    <location>
        <begin position="1"/>
        <end position="12"/>
    </location>
</feature>
<feature type="region of interest" description="Disordered" evidence="4">
    <location>
        <begin position="672"/>
        <end position="773"/>
    </location>
</feature>
<dbReference type="AlphaFoldDB" id="A0A9P3UMP6"/>
<feature type="region of interest" description="Disordered" evidence="4">
    <location>
        <begin position="489"/>
        <end position="521"/>
    </location>
</feature>
<evidence type="ECO:0000256" key="4">
    <source>
        <dbReference type="SAM" id="MobiDB-lite"/>
    </source>
</evidence>
<dbReference type="InterPro" id="IPR036322">
    <property type="entry name" value="WD40_repeat_dom_sf"/>
</dbReference>
<keyword evidence="7" id="KW-1185">Reference proteome</keyword>
<comment type="caution">
    <text evidence="6">The sequence shown here is derived from an EMBL/GenBank/DDBJ whole genome shotgun (WGS) entry which is preliminary data.</text>
</comment>
<dbReference type="Proteomes" id="UP001063166">
    <property type="component" value="Unassembled WGS sequence"/>
</dbReference>
<dbReference type="InterPro" id="IPR015943">
    <property type="entry name" value="WD40/YVTN_repeat-like_dom_sf"/>
</dbReference>
<feature type="region of interest" description="Disordered" evidence="4">
    <location>
        <begin position="1"/>
        <end position="26"/>
    </location>
</feature>
<evidence type="ECO:0000256" key="3">
    <source>
        <dbReference type="ARBA" id="ARBA00038335"/>
    </source>
</evidence>
<evidence type="ECO:0000259" key="5">
    <source>
        <dbReference type="Pfam" id="PF04003"/>
    </source>
</evidence>
<dbReference type="GO" id="GO:0032040">
    <property type="term" value="C:small-subunit processome"/>
    <property type="evidence" value="ECO:0007669"/>
    <property type="project" value="UniProtKB-ARBA"/>
</dbReference>